<feature type="domain" description="C2H2-type" evidence="3">
    <location>
        <begin position="470"/>
        <end position="497"/>
    </location>
</feature>
<name>A0A068VCX2_COFCA</name>
<dbReference type="PROSITE" id="PS50157">
    <property type="entry name" value="ZINC_FINGER_C2H2_2"/>
    <property type="match status" value="4"/>
</dbReference>
<dbReference type="InterPro" id="IPR036236">
    <property type="entry name" value="Znf_C2H2_sf"/>
</dbReference>
<keyword evidence="1" id="KW-0863">Zinc-finger</keyword>
<evidence type="ECO:0000313" key="5">
    <source>
        <dbReference type="Proteomes" id="UP000295252"/>
    </source>
</evidence>
<dbReference type="GO" id="GO:0008270">
    <property type="term" value="F:zinc ion binding"/>
    <property type="evidence" value="ECO:0007669"/>
    <property type="project" value="UniProtKB-KW"/>
</dbReference>
<dbReference type="PANTHER" id="PTHR46869">
    <property type="entry name" value="C2H2-LIKE ZINC FINGER PROTEIN"/>
    <property type="match status" value="1"/>
</dbReference>
<dbReference type="FunCoup" id="A0A068VCX2">
    <property type="interactions" value="18"/>
</dbReference>
<dbReference type="Proteomes" id="UP000295252">
    <property type="component" value="Chromosome VI"/>
</dbReference>
<dbReference type="OrthoDB" id="9451254at2759"/>
<organism evidence="4 5">
    <name type="scientific">Coffea canephora</name>
    <name type="common">Robusta coffee</name>
    <dbReference type="NCBI Taxonomy" id="49390"/>
    <lineage>
        <taxon>Eukaryota</taxon>
        <taxon>Viridiplantae</taxon>
        <taxon>Streptophyta</taxon>
        <taxon>Embryophyta</taxon>
        <taxon>Tracheophyta</taxon>
        <taxon>Spermatophyta</taxon>
        <taxon>Magnoliopsida</taxon>
        <taxon>eudicotyledons</taxon>
        <taxon>Gunneridae</taxon>
        <taxon>Pentapetalae</taxon>
        <taxon>asterids</taxon>
        <taxon>lamiids</taxon>
        <taxon>Gentianales</taxon>
        <taxon>Rubiaceae</taxon>
        <taxon>Ixoroideae</taxon>
        <taxon>Gardenieae complex</taxon>
        <taxon>Bertiereae - Coffeeae clade</taxon>
        <taxon>Coffeeae</taxon>
        <taxon>Coffea</taxon>
    </lineage>
</organism>
<feature type="region of interest" description="Disordered" evidence="2">
    <location>
        <begin position="307"/>
        <end position="329"/>
    </location>
</feature>
<protein>
    <recommendedName>
        <fullName evidence="3">C2H2-type domain-containing protein</fullName>
    </recommendedName>
</protein>
<accession>A0A068VCX2</accession>
<dbReference type="InParanoid" id="A0A068VCX2"/>
<dbReference type="Gramene" id="CDP18404">
    <property type="protein sequence ID" value="CDP18404"/>
    <property type="gene ID" value="GSCOC_T00004746001"/>
</dbReference>
<feature type="compositionally biased region" description="Polar residues" evidence="2">
    <location>
        <begin position="307"/>
        <end position="318"/>
    </location>
</feature>
<evidence type="ECO:0000259" key="3">
    <source>
        <dbReference type="PROSITE" id="PS50157"/>
    </source>
</evidence>
<keyword evidence="1" id="KW-0862">Zinc</keyword>
<dbReference type="PANTHER" id="PTHR46869:SF6">
    <property type="entry name" value="C2H2-TYPE DOMAIN-CONTAINING PROTEIN"/>
    <property type="match status" value="1"/>
</dbReference>
<evidence type="ECO:0000313" key="4">
    <source>
        <dbReference type="EMBL" id="CDP18404.1"/>
    </source>
</evidence>
<feature type="domain" description="C2H2-type" evidence="3">
    <location>
        <begin position="9"/>
        <end position="36"/>
    </location>
</feature>
<dbReference type="EMBL" id="HG739316">
    <property type="protein sequence ID" value="CDP18404.1"/>
    <property type="molecule type" value="Genomic_DNA"/>
</dbReference>
<dbReference type="Pfam" id="PF13912">
    <property type="entry name" value="zf-C2H2_6"/>
    <property type="match status" value="4"/>
</dbReference>
<dbReference type="PROSITE" id="PS00028">
    <property type="entry name" value="ZINC_FINGER_C2H2_1"/>
    <property type="match status" value="4"/>
</dbReference>
<dbReference type="PhylomeDB" id="A0A068VCX2"/>
<proteinExistence type="predicted"/>
<dbReference type="InterPro" id="IPR013087">
    <property type="entry name" value="Znf_C2H2_type"/>
</dbReference>
<gene>
    <name evidence="4" type="ORF">GSCOC_T00004746001</name>
</gene>
<feature type="domain" description="C2H2-type" evidence="3">
    <location>
        <begin position="371"/>
        <end position="398"/>
    </location>
</feature>
<feature type="region of interest" description="Disordered" evidence="2">
    <location>
        <begin position="34"/>
        <end position="82"/>
    </location>
</feature>
<dbReference type="OMA" id="QDSWTNA"/>
<keyword evidence="1" id="KW-0479">Metal-binding</keyword>
<evidence type="ECO:0000256" key="2">
    <source>
        <dbReference type="SAM" id="MobiDB-lite"/>
    </source>
</evidence>
<keyword evidence="5" id="KW-1185">Reference proteome</keyword>
<dbReference type="STRING" id="49390.A0A068VCX2"/>
<dbReference type="AlphaFoldDB" id="A0A068VCX2"/>
<sequence>MEEDQEVKHVCKFCNKSFPCGRSLGGHMRSHLINIPAESNEKHGKKRLPSFKTGNRDDSSKEAQNGYSLRENRKKTSKFAANSSEDTSLDSKVCKECGKCFPSWKALFGHMKCHSDKVLSNNSASVEDDSWNSAAANQKLVMDSQSDNEAAAPIRKQRSRTIKRYKATKNINTAPLTIAQPSPCVTENHEQEQQEEVAMSLIMLSRDASNWGGLKSVGGGESSDYNSEFLEARSSNQNKQDCKTESKILKSSSLDSKMKSKIKQPEPSKASGMSRKEFRVKSSEVSTDAFLGDVFIKKNKVEEGAELQQSKVELPKNQSESESKKQNLSKRRCIALHDDPELSADYSITKLACGVSDSELLYLGSDRKSKFECTTCNKAFHSYQALGGHRASHKRMKGCLGSKIDSSENSTETEISPNQTADSKLRIKCYSNDIDTTTDGSKEKVEMTDYGSKEIKTVHTDYGFKKDKSHECPICFKLFPSGQALGGHKRAHLAAEAKSNQGIVIQKQIPEIRDFLDLNLPAPAEEEGSDQVYFSPWWIASNHKPEPLVGML</sequence>
<evidence type="ECO:0000256" key="1">
    <source>
        <dbReference type="PROSITE-ProRule" id="PRU00042"/>
    </source>
</evidence>
<dbReference type="SUPFAM" id="SSF57667">
    <property type="entry name" value="beta-beta-alpha zinc fingers"/>
    <property type="match status" value="2"/>
</dbReference>
<dbReference type="SMART" id="SM00355">
    <property type="entry name" value="ZnF_C2H2"/>
    <property type="match status" value="4"/>
</dbReference>
<feature type="domain" description="C2H2-type" evidence="3">
    <location>
        <begin position="92"/>
        <end position="119"/>
    </location>
</feature>
<reference evidence="5" key="1">
    <citation type="journal article" date="2014" name="Science">
        <title>The coffee genome provides insight into the convergent evolution of caffeine biosynthesis.</title>
        <authorList>
            <person name="Denoeud F."/>
            <person name="Carretero-Paulet L."/>
            <person name="Dereeper A."/>
            <person name="Droc G."/>
            <person name="Guyot R."/>
            <person name="Pietrella M."/>
            <person name="Zheng C."/>
            <person name="Alberti A."/>
            <person name="Anthony F."/>
            <person name="Aprea G."/>
            <person name="Aury J.M."/>
            <person name="Bento P."/>
            <person name="Bernard M."/>
            <person name="Bocs S."/>
            <person name="Campa C."/>
            <person name="Cenci A."/>
            <person name="Combes M.C."/>
            <person name="Crouzillat D."/>
            <person name="Da Silva C."/>
            <person name="Daddiego L."/>
            <person name="De Bellis F."/>
            <person name="Dussert S."/>
            <person name="Garsmeur O."/>
            <person name="Gayraud T."/>
            <person name="Guignon V."/>
            <person name="Jahn K."/>
            <person name="Jamilloux V."/>
            <person name="Joet T."/>
            <person name="Labadie K."/>
            <person name="Lan T."/>
            <person name="Leclercq J."/>
            <person name="Lepelley M."/>
            <person name="Leroy T."/>
            <person name="Li L.T."/>
            <person name="Librado P."/>
            <person name="Lopez L."/>
            <person name="Munoz A."/>
            <person name="Noel B."/>
            <person name="Pallavicini A."/>
            <person name="Perrotta G."/>
            <person name="Poncet V."/>
            <person name="Pot D."/>
            <person name="Priyono X."/>
            <person name="Rigoreau M."/>
            <person name="Rouard M."/>
            <person name="Rozas J."/>
            <person name="Tranchant-Dubreuil C."/>
            <person name="VanBuren R."/>
            <person name="Zhang Q."/>
            <person name="Andrade A.C."/>
            <person name="Argout X."/>
            <person name="Bertrand B."/>
            <person name="de Kochko A."/>
            <person name="Graziosi G."/>
            <person name="Henry R.J."/>
            <person name="Jayarama X."/>
            <person name="Ming R."/>
            <person name="Nagai C."/>
            <person name="Rounsley S."/>
            <person name="Sankoff D."/>
            <person name="Giuliano G."/>
            <person name="Albert V.A."/>
            <person name="Wincker P."/>
            <person name="Lashermes P."/>
        </authorList>
    </citation>
    <scope>NUCLEOTIDE SEQUENCE [LARGE SCALE GENOMIC DNA]</scope>
    <source>
        <strain evidence="5">cv. DH200-94</strain>
    </source>
</reference>
<feature type="region of interest" description="Disordered" evidence="2">
    <location>
        <begin position="232"/>
        <end position="278"/>
    </location>
</feature>
<dbReference type="Gene3D" id="3.30.160.60">
    <property type="entry name" value="Classic Zinc Finger"/>
    <property type="match status" value="2"/>
</dbReference>